<dbReference type="EMBL" id="AFNU02000009">
    <property type="protein sequence ID" value="ERJ11588.1"/>
    <property type="molecule type" value="Genomic_DNA"/>
</dbReference>
<keyword evidence="4" id="KW-0762">Sugar transport</keyword>
<feature type="transmembrane region" description="Helical" evidence="8">
    <location>
        <begin position="12"/>
        <end position="31"/>
    </location>
</feature>
<keyword evidence="3" id="KW-1003">Cell membrane</keyword>
<evidence type="ECO:0000313" key="10">
    <source>
        <dbReference type="EMBL" id="ERJ11588.1"/>
    </source>
</evidence>
<dbReference type="InterPro" id="IPR003352">
    <property type="entry name" value="PTS_EIIC"/>
</dbReference>
<dbReference type="Pfam" id="PF13303">
    <property type="entry name" value="PTS_EIIC_2"/>
    <property type="match status" value="1"/>
</dbReference>
<keyword evidence="5 8" id="KW-0812">Transmembrane</keyword>
<evidence type="ECO:0000256" key="1">
    <source>
        <dbReference type="ARBA" id="ARBA00004651"/>
    </source>
</evidence>
<name>U2E8X0_9MOLU</name>
<protein>
    <submittedName>
        <fullName evidence="10">Membrane protein putative</fullName>
    </submittedName>
</protein>
<dbReference type="InParanoid" id="U2E8X0"/>
<feature type="transmembrane region" description="Helical" evidence="8">
    <location>
        <begin position="71"/>
        <end position="91"/>
    </location>
</feature>
<evidence type="ECO:0000259" key="9">
    <source>
        <dbReference type="Pfam" id="PF13303"/>
    </source>
</evidence>
<reference evidence="10 11" key="1">
    <citation type="journal article" date="2011" name="J. Bacteriol.">
        <title>Genome sequence of Haloplasma contractile, an unusual contractile bacterium from a deep-sea anoxic brine lake.</title>
        <authorList>
            <person name="Antunes A."/>
            <person name="Alam I."/>
            <person name="El Dorry H."/>
            <person name="Siam R."/>
            <person name="Robertson A."/>
            <person name="Bajic V.B."/>
            <person name="Stingl U."/>
        </authorList>
    </citation>
    <scope>NUCLEOTIDE SEQUENCE [LARGE SCALE GENOMIC DNA]</scope>
    <source>
        <strain evidence="10 11">SSD-17B</strain>
    </source>
</reference>
<dbReference type="Proteomes" id="UP000005707">
    <property type="component" value="Unassembled WGS sequence"/>
</dbReference>
<feature type="transmembrane region" description="Helical" evidence="8">
    <location>
        <begin position="180"/>
        <end position="212"/>
    </location>
</feature>
<evidence type="ECO:0000313" key="11">
    <source>
        <dbReference type="Proteomes" id="UP000005707"/>
    </source>
</evidence>
<comment type="subcellular location">
    <subcellularLocation>
        <location evidence="1">Cell membrane</location>
        <topology evidence="1">Multi-pass membrane protein</topology>
    </subcellularLocation>
</comment>
<feature type="transmembrane region" description="Helical" evidence="8">
    <location>
        <begin position="136"/>
        <end position="160"/>
    </location>
</feature>
<dbReference type="eggNOG" id="COG3641">
    <property type="taxonomic scope" value="Bacteria"/>
</dbReference>
<evidence type="ECO:0000256" key="2">
    <source>
        <dbReference type="ARBA" id="ARBA00022448"/>
    </source>
</evidence>
<evidence type="ECO:0000256" key="7">
    <source>
        <dbReference type="ARBA" id="ARBA00023136"/>
    </source>
</evidence>
<keyword evidence="2" id="KW-0813">Transport</keyword>
<dbReference type="GO" id="GO:0008982">
    <property type="term" value="F:protein-N(PI)-phosphohistidine-sugar phosphotransferase activity"/>
    <property type="evidence" value="ECO:0007669"/>
    <property type="project" value="InterPro"/>
</dbReference>
<evidence type="ECO:0000256" key="4">
    <source>
        <dbReference type="ARBA" id="ARBA00022597"/>
    </source>
</evidence>
<feature type="transmembrane region" description="Helical" evidence="8">
    <location>
        <begin position="43"/>
        <end position="64"/>
    </location>
</feature>
<feature type="domain" description="Phosphotransferase system EIIC" evidence="9">
    <location>
        <begin position="13"/>
        <end position="348"/>
    </location>
</feature>
<accession>U2E8X0</accession>
<sequence>MLKQYSVSGFLLKVLNGMSMGVIVTLVPPALIGEIAKALDLVWLQQTASITTNLLTLVIGLCVAMQFNLSAIQAGSVTIATAIGGGAIKLVSQVGDVTLPSQIIQIIGLGDVINAGITASLAVLIVLLIGERLKNYTILVLPVLVIVVAGLIGRFTLPYVSEITTLIGNAVNVFTEMQPIIMGIFIAMIFAFLITSPVSSVGVAVAIGLLGISSGVANIGATAACFGLGIAAYRVSGLGTAIAHIIGSPKLQMANLALKPKIMLPVIANAAILGAVAGFFEIQGTTISAGFGFVGMIGPLTHLNLVGWTTTNLLITLFVFVILPIVLALLFNFIFIDRLKLISEDDYKLDFE</sequence>
<feature type="transmembrane region" description="Helical" evidence="8">
    <location>
        <begin position="103"/>
        <end position="129"/>
    </location>
</feature>
<feature type="transmembrane region" description="Helical" evidence="8">
    <location>
        <begin position="262"/>
        <end position="280"/>
    </location>
</feature>
<dbReference type="GO" id="GO:0009401">
    <property type="term" value="P:phosphoenolpyruvate-dependent sugar phosphotransferase system"/>
    <property type="evidence" value="ECO:0007669"/>
    <property type="project" value="InterPro"/>
</dbReference>
<comment type="caution">
    <text evidence="10">The sequence shown here is derived from an EMBL/GenBank/DDBJ whole genome shotgun (WGS) entry which is preliminary data.</text>
</comment>
<keyword evidence="6 8" id="KW-1133">Transmembrane helix</keyword>
<keyword evidence="11" id="KW-1185">Reference proteome</keyword>
<gene>
    <name evidence="10" type="ORF">HLPCO_002289</name>
</gene>
<evidence type="ECO:0000256" key="3">
    <source>
        <dbReference type="ARBA" id="ARBA00022475"/>
    </source>
</evidence>
<keyword evidence="7 8" id="KW-0472">Membrane</keyword>
<reference evidence="10 11" key="2">
    <citation type="journal article" date="2013" name="PLoS ONE">
        <title>INDIGO - INtegrated Data Warehouse of MIcrobial GenOmes with Examples from the Red Sea Extremophiles.</title>
        <authorList>
            <person name="Alam I."/>
            <person name="Antunes A."/>
            <person name="Kamau A.A."/>
            <person name="Ba Alawi W."/>
            <person name="Kalkatawi M."/>
            <person name="Stingl U."/>
            <person name="Bajic V.B."/>
        </authorList>
    </citation>
    <scope>NUCLEOTIDE SEQUENCE [LARGE SCALE GENOMIC DNA]</scope>
    <source>
        <strain evidence="10 11">SSD-17B</strain>
    </source>
</reference>
<proteinExistence type="predicted"/>
<feature type="transmembrane region" description="Helical" evidence="8">
    <location>
        <begin position="224"/>
        <end position="247"/>
    </location>
</feature>
<dbReference type="OrthoDB" id="396983at2"/>
<evidence type="ECO:0000256" key="5">
    <source>
        <dbReference type="ARBA" id="ARBA00022692"/>
    </source>
</evidence>
<evidence type="ECO:0000256" key="8">
    <source>
        <dbReference type="SAM" id="Phobius"/>
    </source>
</evidence>
<feature type="transmembrane region" description="Helical" evidence="8">
    <location>
        <begin position="313"/>
        <end position="335"/>
    </location>
</feature>
<dbReference type="RefSeq" id="WP_008825473.1">
    <property type="nucleotide sequence ID" value="NZ_AFNU02000009.1"/>
</dbReference>
<dbReference type="GO" id="GO:0005886">
    <property type="term" value="C:plasma membrane"/>
    <property type="evidence" value="ECO:0007669"/>
    <property type="project" value="UniProtKB-SubCell"/>
</dbReference>
<evidence type="ECO:0000256" key="6">
    <source>
        <dbReference type="ARBA" id="ARBA00022989"/>
    </source>
</evidence>
<dbReference type="AlphaFoldDB" id="U2E8X0"/>
<organism evidence="10 11">
    <name type="scientific">Haloplasma contractile SSD-17B</name>
    <dbReference type="NCBI Taxonomy" id="1033810"/>
    <lineage>
        <taxon>Bacteria</taxon>
        <taxon>Bacillati</taxon>
        <taxon>Mycoplasmatota</taxon>
        <taxon>Mollicutes</taxon>
        <taxon>Haloplasmatales</taxon>
        <taxon>Haloplasmataceae</taxon>
        <taxon>Haloplasma</taxon>
    </lineage>
</organism>
<feature type="transmembrane region" description="Helical" evidence="8">
    <location>
        <begin position="287"/>
        <end position="307"/>
    </location>
</feature>